<proteinExistence type="predicted"/>
<dbReference type="InterPro" id="IPR011330">
    <property type="entry name" value="Glyco_hydro/deAcase_b/a-brl"/>
</dbReference>
<dbReference type="InterPro" id="IPR051398">
    <property type="entry name" value="Polysacch_Deacetylase"/>
</dbReference>
<dbReference type="PANTHER" id="PTHR34216">
    <property type="match status" value="1"/>
</dbReference>
<comment type="subcellular location">
    <subcellularLocation>
        <location evidence="1">Secreted</location>
    </subcellularLocation>
</comment>
<evidence type="ECO:0000256" key="1">
    <source>
        <dbReference type="ARBA" id="ARBA00004613"/>
    </source>
</evidence>
<dbReference type="PROSITE" id="PS51677">
    <property type="entry name" value="NODB"/>
    <property type="match status" value="1"/>
</dbReference>
<keyword evidence="2" id="KW-0732">Signal</keyword>
<feature type="transmembrane region" description="Helical" evidence="3">
    <location>
        <begin position="12"/>
        <end position="31"/>
    </location>
</feature>
<dbReference type="PANTHER" id="PTHR34216:SF3">
    <property type="entry name" value="POLY-BETA-1,6-N-ACETYL-D-GLUCOSAMINE N-DEACETYLASE"/>
    <property type="match status" value="1"/>
</dbReference>
<evidence type="ECO:0000256" key="3">
    <source>
        <dbReference type="SAM" id="Phobius"/>
    </source>
</evidence>
<evidence type="ECO:0000313" key="5">
    <source>
        <dbReference type="EMBL" id="MBE9212156.1"/>
    </source>
</evidence>
<dbReference type="Pfam" id="PF01522">
    <property type="entry name" value="Polysacc_deac_1"/>
    <property type="match status" value="1"/>
</dbReference>
<comment type="caution">
    <text evidence="5">The sequence shown here is derived from an EMBL/GenBank/DDBJ whole genome shotgun (WGS) entry which is preliminary data.</text>
</comment>
<dbReference type="SUPFAM" id="SSF88713">
    <property type="entry name" value="Glycoside hydrolase/deacetylase"/>
    <property type="match status" value="1"/>
</dbReference>
<protein>
    <submittedName>
        <fullName evidence="5">Polysaccharide deacetylase family protein</fullName>
    </submittedName>
</protein>
<keyword evidence="6" id="KW-1185">Reference proteome</keyword>
<dbReference type="Gene3D" id="3.20.20.370">
    <property type="entry name" value="Glycoside hydrolase/deacetylase"/>
    <property type="match status" value="1"/>
</dbReference>
<dbReference type="GO" id="GO:0005576">
    <property type="term" value="C:extracellular region"/>
    <property type="evidence" value="ECO:0007669"/>
    <property type="project" value="UniProtKB-SubCell"/>
</dbReference>
<evidence type="ECO:0000259" key="4">
    <source>
        <dbReference type="PROSITE" id="PS51677"/>
    </source>
</evidence>
<dbReference type="RefSeq" id="WP_193917826.1">
    <property type="nucleotide sequence ID" value="NZ_JADEWL010000011.1"/>
</dbReference>
<dbReference type="Proteomes" id="UP000620559">
    <property type="component" value="Unassembled WGS sequence"/>
</dbReference>
<keyword evidence="3" id="KW-0812">Transmembrane</keyword>
<organism evidence="5 6">
    <name type="scientific">Plectonema cf. radiosum LEGE 06105</name>
    <dbReference type="NCBI Taxonomy" id="945769"/>
    <lineage>
        <taxon>Bacteria</taxon>
        <taxon>Bacillati</taxon>
        <taxon>Cyanobacteriota</taxon>
        <taxon>Cyanophyceae</taxon>
        <taxon>Oscillatoriophycideae</taxon>
        <taxon>Oscillatoriales</taxon>
        <taxon>Microcoleaceae</taxon>
        <taxon>Plectonema</taxon>
    </lineage>
</organism>
<evidence type="ECO:0000256" key="2">
    <source>
        <dbReference type="ARBA" id="ARBA00022729"/>
    </source>
</evidence>
<evidence type="ECO:0000313" key="6">
    <source>
        <dbReference type="Proteomes" id="UP000620559"/>
    </source>
</evidence>
<accession>A0A8J7FDA7</accession>
<keyword evidence="3" id="KW-0472">Membrane</keyword>
<dbReference type="GO" id="GO:0016810">
    <property type="term" value="F:hydrolase activity, acting on carbon-nitrogen (but not peptide) bonds"/>
    <property type="evidence" value="ECO:0007669"/>
    <property type="project" value="InterPro"/>
</dbReference>
<dbReference type="GO" id="GO:0005975">
    <property type="term" value="P:carbohydrate metabolic process"/>
    <property type="evidence" value="ECO:0007669"/>
    <property type="project" value="InterPro"/>
</dbReference>
<dbReference type="AlphaFoldDB" id="A0A8J7FDA7"/>
<feature type="domain" description="NodB homology" evidence="4">
    <location>
        <begin position="167"/>
        <end position="354"/>
    </location>
</feature>
<dbReference type="InterPro" id="IPR002509">
    <property type="entry name" value="NODB_dom"/>
</dbReference>
<sequence length="354" mass="39634">MQPKSNNLLKFIPLIGSILVIFTGLLALNFYSKSENKGDSPVSMEKTVSPLNLEQFCQKYQAVDRNLQPWNEESLSQQKVLVKTQTDADVPLSLDAVTLPEINASARKAKVPIAMYHDILPKKEVFFDVTPEELESHFELIKSKGVTPISLDQLIIHLRTGSPLPEKPILLSFDDGYGGHYEYVYPLLKKYNYPAIFSVYTKNMGINTGRSHVTWEQLKIMAADSLVTIAAHSKTHPPDLTKLSDEELVPEIVESKELLEKNLGISIRYFTYPTGKNDERVRKLVQEAGYIAALAMNDLDEMFAGESENLLTIGRFGQSRLQEMVDQASGGKAISCSEYLQPKSQPKSQPIPES</sequence>
<gene>
    <name evidence="5" type="ORF">IQ247_05420</name>
</gene>
<reference evidence="5" key="1">
    <citation type="submission" date="2020-10" db="EMBL/GenBank/DDBJ databases">
        <authorList>
            <person name="Castelo-Branco R."/>
            <person name="Eusebio N."/>
            <person name="Adriana R."/>
            <person name="Vieira A."/>
            <person name="Brugerolle De Fraissinette N."/>
            <person name="Rezende De Castro R."/>
            <person name="Schneider M.P."/>
            <person name="Vasconcelos V."/>
            <person name="Leao P.N."/>
        </authorList>
    </citation>
    <scope>NUCLEOTIDE SEQUENCE</scope>
    <source>
        <strain evidence="5">LEGE 06105</strain>
    </source>
</reference>
<dbReference type="EMBL" id="JADEWL010000011">
    <property type="protein sequence ID" value="MBE9212156.1"/>
    <property type="molecule type" value="Genomic_DNA"/>
</dbReference>
<keyword evidence="3" id="KW-1133">Transmembrane helix</keyword>
<dbReference type="CDD" id="cd10918">
    <property type="entry name" value="CE4_NodB_like_5s_6s"/>
    <property type="match status" value="1"/>
</dbReference>
<name>A0A8J7FDA7_9CYAN</name>